<proteinExistence type="predicted"/>
<protein>
    <submittedName>
        <fullName evidence="1">Uncharacterized protein</fullName>
    </submittedName>
</protein>
<evidence type="ECO:0000313" key="1">
    <source>
        <dbReference type="EMBL" id="WVZ51111.1"/>
    </source>
</evidence>
<organism evidence="1 2">
    <name type="scientific">Paspalum notatum var. saurae</name>
    <dbReference type="NCBI Taxonomy" id="547442"/>
    <lineage>
        <taxon>Eukaryota</taxon>
        <taxon>Viridiplantae</taxon>
        <taxon>Streptophyta</taxon>
        <taxon>Embryophyta</taxon>
        <taxon>Tracheophyta</taxon>
        <taxon>Spermatophyta</taxon>
        <taxon>Magnoliopsida</taxon>
        <taxon>Liliopsida</taxon>
        <taxon>Poales</taxon>
        <taxon>Poaceae</taxon>
        <taxon>PACMAD clade</taxon>
        <taxon>Panicoideae</taxon>
        <taxon>Andropogonodae</taxon>
        <taxon>Paspaleae</taxon>
        <taxon>Paspalinae</taxon>
        <taxon>Paspalum</taxon>
    </lineage>
</organism>
<accession>A0AAQ3PQ70</accession>
<dbReference type="EMBL" id="CP144745">
    <property type="protein sequence ID" value="WVZ51111.1"/>
    <property type="molecule type" value="Genomic_DNA"/>
</dbReference>
<keyword evidence="2" id="KW-1185">Reference proteome</keyword>
<evidence type="ECO:0000313" key="2">
    <source>
        <dbReference type="Proteomes" id="UP001341281"/>
    </source>
</evidence>
<dbReference type="Proteomes" id="UP001341281">
    <property type="component" value="Chromosome 01"/>
</dbReference>
<dbReference type="AlphaFoldDB" id="A0AAQ3PQ70"/>
<sequence>MHSRLNELSGTHIQSTKHLCMKILHDAHEMLQDALSDMGYHTVRVPPPSSTNLDVSGKLVRLNLVQRTGRSCHVSSAPVPASERTGQRFVRSIHLSTTRRSGPHAPRPRVPPRALFICPLHSNSAQPDCPVYIVFTVLLLSLGLLRDFVRRNPRKGGPSGLASGTHLSTSFGPKYLQMCISISSSVQVLSYQSITKILKIRNMA</sequence>
<name>A0AAQ3PQ70_PASNO</name>
<reference evidence="1 2" key="1">
    <citation type="submission" date="2024-02" db="EMBL/GenBank/DDBJ databases">
        <title>High-quality chromosome-scale genome assembly of Pensacola bahiagrass (Paspalum notatum Flugge var. saurae).</title>
        <authorList>
            <person name="Vega J.M."/>
            <person name="Podio M."/>
            <person name="Orjuela J."/>
            <person name="Siena L.A."/>
            <person name="Pessino S.C."/>
            <person name="Combes M.C."/>
            <person name="Mariac C."/>
            <person name="Albertini E."/>
            <person name="Pupilli F."/>
            <person name="Ortiz J.P.A."/>
            <person name="Leblanc O."/>
        </authorList>
    </citation>
    <scope>NUCLEOTIDE SEQUENCE [LARGE SCALE GENOMIC DNA]</scope>
    <source>
        <strain evidence="1">R1</strain>
        <tissue evidence="1">Leaf</tissue>
    </source>
</reference>
<gene>
    <name evidence="1" type="ORF">U9M48_002288</name>
</gene>